<evidence type="ECO:0000313" key="5">
    <source>
        <dbReference type="EMBL" id="VFU01982.1"/>
    </source>
</evidence>
<dbReference type="InterPro" id="IPR032474">
    <property type="entry name" value="Argonaute_N"/>
</dbReference>
<dbReference type="InterPro" id="IPR032472">
    <property type="entry name" value="ArgoL2"/>
</dbReference>
<dbReference type="GO" id="GO:0003723">
    <property type="term" value="F:RNA binding"/>
    <property type="evidence" value="ECO:0007669"/>
    <property type="project" value="InterPro"/>
</dbReference>
<sequence length="850" mass="95107">MTLPPAPAPVKSTLLRPRVDTLYPCRPSIGRSGKAVTLWVNHFAVSVDADQGDVYHYDAAIADEGKKPSHDPPPKGLCTIVLHSLIKNMKTEFPGQAVVADGRRNLFTSKRFPFQNQLFQVTKEDDSRVKTYDVYVKAADPVAIRMDQIRQLFAGNLNYTPYDAIQALDVAMRYSASTRFTSVGRNLFNNSGSQSLGHGSELWFGYHQSLRPTQSQLTLNIDMASSMFVESMPALMYMCEACGFRDVLPSLTKTQHAAVAKAFRGLKVRVLHRGTMKRAFRVHGLTKHSAKETFLDVDGRKLSIATYFAETYAPLKYPNLPLLHVGPPAGSNYMPLEVCHTVEGQRLFRKASDTQLANMVRLTCAAPEERRQKIEARLHEAHFATDNCLDPFGIRVNPTMLTVEGRKLPDPSMLFAGGQTEIPKDGAWNMKQKGFFQTVDLSSFAVVSLCDPRRCPKQAILDLFQLVLSEMKHLSMVGPATLPPVVIQEAGQSVEILFSQAIAAATEAYRTRPQIIFCINPQPDAQNYGNLKRASDVNHGIPSQMMLMRHVSKPTVSYVANLLLKVNTKLGGRNTVVKDGLPKIGAEPTIIFGADVSHPSPMDKTRPSIAAVVASLDRWGVHHAATMRKQSHRMELIDDMEGMAMELLKRFYQETNRKPANILFYRDGVSEGQFEAVLNHEVMAIRKACQKLEKDYAPRITFVIVQKRHNTRFFPTDLTDADRSNNVRAGTVVDSGVCHPTEYDFYLMSHSGIQGTSRPAHYHVLLDEIGFAPDELHNLTFRLCFMFARCTRSVSIVPSVYYSHLVAFRARYFLQEDIDEKDSSIDGSSGETTGRLLDVHKDLHTTMYYV</sequence>
<reference evidence="5 6" key="1">
    <citation type="submission" date="2019-03" db="EMBL/GenBank/DDBJ databases">
        <authorList>
            <person name="Gaulin E."/>
            <person name="Dumas B."/>
        </authorList>
    </citation>
    <scope>NUCLEOTIDE SEQUENCE [LARGE SCALE GENOMIC DNA]</scope>
    <source>
        <strain evidence="5">CBS 568.67</strain>
    </source>
</reference>
<dbReference type="Pfam" id="PF16488">
    <property type="entry name" value="ArgoL2"/>
    <property type="match status" value="1"/>
</dbReference>
<reference evidence="4" key="2">
    <citation type="submission" date="2019-06" db="EMBL/GenBank/DDBJ databases">
        <title>Genomics analysis of Aphanomyces spp. identifies a new class of oomycete effector associated with host adaptation.</title>
        <authorList>
            <person name="Gaulin E."/>
        </authorList>
    </citation>
    <scope>NUCLEOTIDE SEQUENCE</scope>
    <source>
        <strain evidence="4">CBS 578.67</strain>
    </source>
</reference>
<dbReference type="Pfam" id="PF02170">
    <property type="entry name" value="PAZ"/>
    <property type="match status" value="1"/>
</dbReference>
<dbReference type="InterPro" id="IPR012337">
    <property type="entry name" value="RNaseH-like_sf"/>
</dbReference>
<dbReference type="SMART" id="SM00950">
    <property type="entry name" value="Piwi"/>
    <property type="match status" value="1"/>
</dbReference>
<dbReference type="EMBL" id="CAADRA010007547">
    <property type="protein sequence ID" value="VFU01982.1"/>
    <property type="molecule type" value="Genomic_DNA"/>
</dbReference>
<evidence type="ECO:0000313" key="6">
    <source>
        <dbReference type="Proteomes" id="UP000332933"/>
    </source>
</evidence>
<dbReference type="Pfam" id="PF08699">
    <property type="entry name" value="ArgoL1"/>
    <property type="match status" value="1"/>
</dbReference>
<dbReference type="InterPro" id="IPR014811">
    <property type="entry name" value="ArgoL1"/>
</dbReference>
<accession>A0A485LSV3</accession>
<name>A0A485LSV3_9STRA</name>
<dbReference type="PANTHER" id="PTHR22891">
    <property type="entry name" value="EUKARYOTIC TRANSLATION INITIATION FACTOR 2C"/>
    <property type="match status" value="1"/>
</dbReference>
<dbReference type="SMART" id="SM00949">
    <property type="entry name" value="PAZ"/>
    <property type="match status" value="1"/>
</dbReference>
<dbReference type="InterPro" id="IPR032473">
    <property type="entry name" value="Argonaute_Mid_dom"/>
</dbReference>
<evidence type="ECO:0000259" key="3">
    <source>
        <dbReference type="PROSITE" id="PS50822"/>
    </source>
</evidence>
<dbReference type="OrthoDB" id="186607at2759"/>
<proteinExistence type="inferred from homology"/>
<evidence type="ECO:0000313" key="4">
    <source>
        <dbReference type="EMBL" id="KAF0682559.1"/>
    </source>
</evidence>
<dbReference type="Gene3D" id="3.30.420.10">
    <property type="entry name" value="Ribonuclease H-like superfamily/Ribonuclease H"/>
    <property type="match status" value="1"/>
</dbReference>
<dbReference type="Pfam" id="PF16487">
    <property type="entry name" value="ArgoMid"/>
    <property type="match status" value="1"/>
</dbReference>
<gene>
    <name evidence="5" type="primary">Aste57867_25357</name>
    <name evidence="4" type="ORF">As57867_025279</name>
    <name evidence="5" type="ORF">ASTE57867_25357</name>
</gene>
<dbReference type="Pfam" id="PF16486">
    <property type="entry name" value="ArgoN"/>
    <property type="match status" value="1"/>
</dbReference>
<feature type="domain" description="Piwi" evidence="3">
    <location>
        <begin position="515"/>
        <end position="815"/>
    </location>
</feature>
<evidence type="ECO:0000259" key="2">
    <source>
        <dbReference type="PROSITE" id="PS50821"/>
    </source>
</evidence>
<dbReference type="AlphaFoldDB" id="A0A485LSV3"/>
<feature type="domain" description="PAZ" evidence="2">
    <location>
        <begin position="233"/>
        <end position="343"/>
    </location>
</feature>
<dbReference type="Gene3D" id="3.40.50.2300">
    <property type="match status" value="1"/>
</dbReference>
<dbReference type="InterPro" id="IPR036397">
    <property type="entry name" value="RNaseH_sf"/>
</dbReference>
<dbReference type="InterPro" id="IPR003100">
    <property type="entry name" value="PAZ_dom"/>
</dbReference>
<dbReference type="InterPro" id="IPR045246">
    <property type="entry name" value="Piwi_ago-like"/>
</dbReference>
<dbReference type="PROSITE" id="PS50821">
    <property type="entry name" value="PAZ"/>
    <property type="match status" value="1"/>
</dbReference>
<dbReference type="PROSITE" id="PS50822">
    <property type="entry name" value="PIWI"/>
    <property type="match status" value="1"/>
</dbReference>
<protein>
    <submittedName>
        <fullName evidence="5">Aste57867_25357 protein</fullName>
    </submittedName>
</protein>
<evidence type="ECO:0000256" key="1">
    <source>
        <dbReference type="RuleBase" id="RU361178"/>
    </source>
</evidence>
<dbReference type="SUPFAM" id="SSF101690">
    <property type="entry name" value="PAZ domain"/>
    <property type="match status" value="1"/>
</dbReference>
<dbReference type="SMART" id="SM01163">
    <property type="entry name" value="DUF1785"/>
    <property type="match status" value="1"/>
</dbReference>
<dbReference type="Gene3D" id="2.170.260.10">
    <property type="entry name" value="paz domain"/>
    <property type="match status" value="1"/>
</dbReference>
<dbReference type="Pfam" id="PF02171">
    <property type="entry name" value="Piwi"/>
    <property type="match status" value="1"/>
</dbReference>
<keyword evidence="6" id="KW-1185">Reference proteome</keyword>
<dbReference type="EMBL" id="VJMH01007521">
    <property type="protein sequence ID" value="KAF0682559.1"/>
    <property type="molecule type" value="Genomic_DNA"/>
</dbReference>
<dbReference type="CDD" id="cd02846">
    <property type="entry name" value="PAZ_argonaute_like"/>
    <property type="match status" value="1"/>
</dbReference>
<dbReference type="InterPro" id="IPR036085">
    <property type="entry name" value="PAZ_dom_sf"/>
</dbReference>
<dbReference type="InterPro" id="IPR003165">
    <property type="entry name" value="Piwi"/>
</dbReference>
<organism evidence="5 6">
    <name type="scientific">Aphanomyces stellatus</name>
    <dbReference type="NCBI Taxonomy" id="120398"/>
    <lineage>
        <taxon>Eukaryota</taxon>
        <taxon>Sar</taxon>
        <taxon>Stramenopiles</taxon>
        <taxon>Oomycota</taxon>
        <taxon>Saprolegniomycetes</taxon>
        <taxon>Saprolegniales</taxon>
        <taxon>Verrucalvaceae</taxon>
        <taxon>Aphanomyces</taxon>
    </lineage>
</organism>
<dbReference type="CDD" id="cd04657">
    <property type="entry name" value="Piwi_ago-like"/>
    <property type="match status" value="1"/>
</dbReference>
<dbReference type="SUPFAM" id="SSF53098">
    <property type="entry name" value="Ribonuclease H-like"/>
    <property type="match status" value="1"/>
</dbReference>
<dbReference type="Proteomes" id="UP000332933">
    <property type="component" value="Unassembled WGS sequence"/>
</dbReference>
<comment type="similarity">
    <text evidence="1">Belongs to the argonaute family.</text>
</comment>